<keyword evidence="5 7" id="KW-0238">DNA-binding</keyword>
<dbReference type="PANTHER" id="PTHR34701:SF1">
    <property type="entry name" value="TRANSCRIPTIONAL REGULATOR MRAZ"/>
    <property type="match status" value="1"/>
</dbReference>
<dbReference type="HAMAP" id="MF_01008">
    <property type="entry name" value="MraZ"/>
    <property type="match status" value="1"/>
</dbReference>
<dbReference type="STRING" id="1317125.SAMN05444128_1645"/>
<keyword evidence="6 7" id="KW-0804">Transcription</keyword>
<comment type="subcellular location">
    <subcellularLocation>
        <location evidence="7">Cytoplasm</location>
        <location evidence="7">Nucleoid</location>
    </subcellularLocation>
</comment>
<dbReference type="NCBIfam" id="TIGR00242">
    <property type="entry name" value="division/cell wall cluster transcriptional repressor MraZ"/>
    <property type="match status" value="1"/>
</dbReference>
<dbReference type="InterPro" id="IPR038619">
    <property type="entry name" value="MraZ_sf"/>
</dbReference>
<accession>A0A1R3X529</accession>
<evidence type="ECO:0000313" key="10">
    <source>
        <dbReference type="Proteomes" id="UP000187181"/>
    </source>
</evidence>
<feature type="domain" description="SpoVT-AbrB" evidence="8">
    <location>
        <begin position="106"/>
        <end position="149"/>
    </location>
</feature>
<dbReference type="Proteomes" id="UP000187181">
    <property type="component" value="Unassembled WGS sequence"/>
</dbReference>
<evidence type="ECO:0000256" key="4">
    <source>
        <dbReference type="ARBA" id="ARBA00023015"/>
    </source>
</evidence>
<dbReference type="GO" id="GO:0000976">
    <property type="term" value="F:transcription cis-regulatory region binding"/>
    <property type="evidence" value="ECO:0007669"/>
    <property type="project" value="TreeGrafter"/>
</dbReference>
<dbReference type="EMBL" id="FTPP01000001">
    <property type="protein sequence ID" value="SIT86013.1"/>
    <property type="molecule type" value="Genomic_DNA"/>
</dbReference>
<dbReference type="InterPro" id="IPR003444">
    <property type="entry name" value="MraZ"/>
</dbReference>
<dbReference type="GO" id="GO:0009295">
    <property type="term" value="C:nucleoid"/>
    <property type="evidence" value="ECO:0007669"/>
    <property type="project" value="UniProtKB-SubCell"/>
</dbReference>
<dbReference type="InterPro" id="IPR035642">
    <property type="entry name" value="MraZ_N"/>
</dbReference>
<dbReference type="InterPro" id="IPR035644">
    <property type="entry name" value="MraZ_C"/>
</dbReference>
<evidence type="ECO:0000256" key="1">
    <source>
        <dbReference type="ARBA" id="ARBA00013860"/>
    </source>
</evidence>
<dbReference type="PANTHER" id="PTHR34701">
    <property type="entry name" value="TRANSCRIPTIONAL REGULATOR MRAZ"/>
    <property type="match status" value="1"/>
</dbReference>
<organism evidence="9 10">
    <name type="scientific">Pontibacter indicus</name>
    <dbReference type="NCBI Taxonomy" id="1317125"/>
    <lineage>
        <taxon>Bacteria</taxon>
        <taxon>Pseudomonadati</taxon>
        <taxon>Bacteroidota</taxon>
        <taxon>Cytophagia</taxon>
        <taxon>Cytophagales</taxon>
        <taxon>Hymenobacteraceae</taxon>
        <taxon>Pontibacter</taxon>
    </lineage>
</organism>
<dbReference type="InterPro" id="IPR007159">
    <property type="entry name" value="SpoVT-AbrB_dom"/>
</dbReference>
<dbReference type="CDD" id="cd16320">
    <property type="entry name" value="MraZ_N"/>
    <property type="match status" value="1"/>
</dbReference>
<proteinExistence type="inferred from homology"/>
<keyword evidence="10" id="KW-1185">Reference proteome</keyword>
<keyword evidence="3" id="KW-0677">Repeat</keyword>
<evidence type="ECO:0000259" key="8">
    <source>
        <dbReference type="PROSITE" id="PS51740"/>
    </source>
</evidence>
<evidence type="ECO:0000256" key="3">
    <source>
        <dbReference type="ARBA" id="ARBA00022737"/>
    </source>
</evidence>
<keyword evidence="4 7" id="KW-0805">Transcription regulation</keyword>
<evidence type="ECO:0000256" key="6">
    <source>
        <dbReference type="ARBA" id="ARBA00023163"/>
    </source>
</evidence>
<dbReference type="GO" id="GO:2000143">
    <property type="term" value="P:negative regulation of DNA-templated transcription initiation"/>
    <property type="evidence" value="ECO:0007669"/>
    <property type="project" value="TreeGrafter"/>
</dbReference>
<sequence length="179" mass="20464">MVADICCFVTFVYSENSTDITAISMNFLSGEYECKIDPKGRLVLPAKIKSNLPEASGNHVVLTRGFEPCLVLYPKSEWKTIYDKVAGLNEFNEEYRQFQRNFFRGNTEIELDGTGRFIVPRTMARFADLEKEAIVVGLGNRVEIWNPDRYEDFLIKDQQSFSQLAEKFLGDKPAEAPML</sequence>
<dbReference type="InterPro" id="IPR037914">
    <property type="entry name" value="SpoVT-AbrB_sf"/>
</dbReference>
<protein>
    <recommendedName>
        <fullName evidence="1 7">Transcriptional regulator MraZ</fullName>
    </recommendedName>
</protein>
<evidence type="ECO:0000256" key="2">
    <source>
        <dbReference type="ARBA" id="ARBA00022490"/>
    </source>
</evidence>
<dbReference type="Gene3D" id="3.40.1550.20">
    <property type="entry name" value="Transcriptional regulator MraZ domain"/>
    <property type="match status" value="1"/>
</dbReference>
<evidence type="ECO:0000313" key="9">
    <source>
        <dbReference type="EMBL" id="SIT86013.1"/>
    </source>
</evidence>
<dbReference type="CDD" id="cd16321">
    <property type="entry name" value="MraZ_C"/>
    <property type="match status" value="1"/>
</dbReference>
<dbReference type="GO" id="GO:0005737">
    <property type="term" value="C:cytoplasm"/>
    <property type="evidence" value="ECO:0007669"/>
    <property type="project" value="UniProtKB-UniRule"/>
</dbReference>
<dbReference type="SUPFAM" id="SSF89447">
    <property type="entry name" value="AbrB/MazE/MraZ-like"/>
    <property type="match status" value="1"/>
</dbReference>
<name>A0A1R3X529_9BACT</name>
<dbReference type="GO" id="GO:0003700">
    <property type="term" value="F:DNA-binding transcription factor activity"/>
    <property type="evidence" value="ECO:0007669"/>
    <property type="project" value="UniProtKB-UniRule"/>
</dbReference>
<dbReference type="Pfam" id="PF02381">
    <property type="entry name" value="MraZ"/>
    <property type="match status" value="2"/>
</dbReference>
<comment type="subunit">
    <text evidence="7">Forms oligomers.</text>
</comment>
<dbReference type="PROSITE" id="PS51740">
    <property type="entry name" value="SPOVT_ABRB"/>
    <property type="match status" value="2"/>
</dbReference>
<gene>
    <name evidence="7" type="primary">mraZ</name>
    <name evidence="9" type="ORF">SAMN05444128_1645</name>
</gene>
<evidence type="ECO:0000256" key="7">
    <source>
        <dbReference type="HAMAP-Rule" id="MF_01008"/>
    </source>
</evidence>
<evidence type="ECO:0000256" key="5">
    <source>
        <dbReference type="ARBA" id="ARBA00023125"/>
    </source>
</evidence>
<feature type="domain" description="SpoVT-AbrB" evidence="8">
    <location>
        <begin position="31"/>
        <end position="77"/>
    </location>
</feature>
<keyword evidence="2 7" id="KW-0963">Cytoplasm</keyword>
<dbReference type="AlphaFoldDB" id="A0A1R3X529"/>
<reference evidence="10" key="1">
    <citation type="submission" date="2017-01" db="EMBL/GenBank/DDBJ databases">
        <authorList>
            <person name="Varghese N."/>
            <person name="Submissions S."/>
        </authorList>
    </citation>
    <scope>NUCLEOTIDE SEQUENCE [LARGE SCALE GENOMIC DNA]</scope>
    <source>
        <strain evidence="10">LP100</strain>
    </source>
</reference>
<comment type="similarity">
    <text evidence="7">Belongs to the MraZ family.</text>
</comment>
<dbReference type="InterPro" id="IPR020603">
    <property type="entry name" value="MraZ_dom"/>
</dbReference>